<comment type="caution">
    <text evidence="3">The sequence shown here is derived from an EMBL/GenBank/DDBJ whole genome shotgun (WGS) entry which is preliminary data.</text>
</comment>
<gene>
    <name evidence="3" type="ORF">COS78_03045</name>
</gene>
<accession>A0A2M7ARQ6</accession>
<feature type="domain" description="GIY-YIG" evidence="2">
    <location>
        <begin position="1"/>
        <end position="76"/>
    </location>
</feature>
<dbReference type="EMBL" id="PEWA01000041">
    <property type="protein sequence ID" value="PIU73306.1"/>
    <property type="molecule type" value="Genomic_DNA"/>
</dbReference>
<evidence type="ECO:0000313" key="3">
    <source>
        <dbReference type="EMBL" id="PIU73306.1"/>
    </source>
</evidence>
<name>A0A2M7ARQ6_9BACT</name>
<sequence>MFYYTYVLQSLKNGNLYVGYTSDLKKRVNSHNKGKNQATKPFAPYRLIHFEGYLNRVDAKRREVYLKSGWGRKNLSSMLSRYFGSKE</sequence>
<dbReference type="SUPFAM" id="SSF82771">
    <property type="entry name" value="GIY-YIG endonuclease"/>
    <property type="match status" value="1"/>
</dbReference>
<dbReference type="InterPro" id="IPR050190">
    <property type="entry name" value="UPF0213_domain"/>
</dbReference>
<dbReference type="Gene3D" id="3.40.1440.10">
    <property type="entry name" value="GIY-YIG endonuclease"/>
    <property type="match status" value="1"/>
</dbReference>
<evidence type="ECO:0000313" key="4">
    <source>
        <dbReference type="Proteomes" id="UP000231407"/>
    </source>
</evidence>
<dbReference type="PROSITE" id="PS50164">
    <property type="entry name" value="GIY_YIG"/>
    <property type="match status" value="1"/>
</dbReference>
<dbReference type="InterPro" id="IPR000305">
    <property type="entry name" value="GIY-YIG_endonuc"/>
</dbReference>
<reference evidence="4" key="1">
    <citation type="submission" date="2017-09" db="EMBL/GenBank/DDBJ databases">
        <title>Depth-based differentiation of microbial function through sediment-hosted aquifers and enrichment of novel symbionts in the deep terrestrial subsurface.</title>
        <authorList>
            <person name="Probst A.J."/>
            <person name="Ladd B."/>
            <person name="Jarett J.K."/>
            <person name="Geller-Mcgrath D.E."/>
            <person name="Sieber C.M.K."/>
            <person name="Emerson J.B."/>
            <person name="Anantharaman K."/>
            <person name="Thomas B.C."/>
            <person name="Malmstrom R."/>
            <person name="Stieglmeier M."/>
            <person name="Klingl A."/>
            <person name="Woyke T."/>
            <person name="Ryan C.M."/>
            <person name="Banfield J.F."/>
        </authorList>
    </citation>
    <scope>NUCLEOTIDE SEQUENCE [LARGE SCALE GENOMIC DNA]</scope>
</reference>
<dbReference type="InterPro" id="IPR035901">
    <property type="entry name" value="GIY-YIG_endonuc_sf"/>
</dbReference>
<proteinExistence type="inferred from homology"/>
<evidence type="ECO:0000259" key="2">
    <source>
        <dbReference type="PROSITE" id="PS50164"/>
    </source>
</evidence>
<protein>
    <recommendedName>
        <fullName evidence="2">GIY-YIG domain-containing protein</fullName>
    </recommendedName>
</protein>
<evidence type="ECO:0000256" key="1">
    <source>
        <dbReference type="ARBA" id="ARBA00007435"/>
    </source>
</evidence>
<dbReference type="PANTHER" id="PTHR34477:SF1">
    <property type="entry name" value="UPF0213 PROTEIN YHBQ"/>
    <property type="match status" value="1"/>
</dbReference>
<organism evidence="3 4">
    <name type="scientific">Candidatus Shapirobacteria bacterium CG06_land_8_20_14_3_00_40_12</name>
    <dbReference type="NCBI Taxonomy" id="1974881"/>
    <lineage>
        <taxon>Bacteria</taxon>
        <taxon>Candidatus Shapironibacteriota</taxon>
    </lineage>
</organism>
<dbReference type="PANTHER" id="PTHR34477">
    <property type="entry name" value="UPF0213 PROTEIN YHBQ"/>
    <property type="match status" value="1"/>
</dbReference>
<dbReference type="AlphaFoldDB" id="A0A2M7ARQ6"/>
<dbReference type="Proteomes" id="UP000231407">
    <property type="component" value="Unassembled WGS sequence"/>
</dbReference>
<comment type="similarity">
    <text evidence="1">Belongs to the UPF0213 family.</text>
</comment>
<dbReference type="CDD" id="cd10449">
    <property type="entry name" value="GIY-YIG_SLX1_like"/>
    <property type="match status" value="1"/>
</dbReference>
<dbReference type="Pfam" id="PF01541">
    <property type="entry name" value="GIY-YIG"/>
    <property type="match status" value="1"/>
</dbReference>